<comment type="subcellular location">
    <subcellularLocation>
        <location evidence="2">Periplasm</location>
    </subcellularLocation>
</comment>
<dbReference type="InterPro" id="IPR000914">
    <property type="entry name" value="SBP_5_dom"/>
</dbReference>
<dbReference type="Gene3D" id="3.90.76.10">
    <property type="entry name" value="Dipeptide-binding Protein, Domain 1"/>
    <property type="match status" value="1"/>
</dbReference>
<dbReference type="Gene3D" id="3.10.105.10">
    <property type="entry name" value="Dipeptide-binding Protein, Domain 3"/>
    <property type="match status" value="1"/>
</dbReference>
<comment type="caution">
    <text evidence="10">The sequence shown here is derived from an EMBL/GenBank/DDBJ whole genome shotgun (WGS) entry which is preliminary data.</text>
</comment>
<reference evidence="10 11" key="1">
    <citation type="journal article" date="2021" name="Sci. Rep.">
        <title>The distribution of antibiotic resistance genes in chicken gut microbiota commensals.</title>
        <authorList>
            <person name="Juricova H."/>
            <person name="Matiasovicova J."/>
            <person name="Kubasova T."/>
            <person name="Cejkova D."/>
            <person name="Rychlik I."/>
        </authorList>
    </citation>
    <scope>NUCLEOTIDE SEQUENCE [LARGE SCALE GENOMIC DNA]</scope>
    <source>
        <strain evidence="10 11">An829</strain>
    </source>
</reference>
<feature type="chain" id="PRO_5046509367" description="Glutathione-binding protein GsiB" evidence="8">
    <location>
        <begin position="24"/>
        <end position="520"/>
    </location>
</feature>
<feature type="signal peptide" evidence="8">
    <location>
        <begin position="1"/>
        <end position="23"/>
    </location>
</feature>
<evidence type="ECO:0000313" key="10">
    <source>
        <dbReference type="EMBL" id="MBM6703318.1"/>
    </source>
</evidence>
<evidence type="ECO:0000256" key="8">
    <source>
        <dbReference type="SAM" id="SignalP"/>
    </source>
</evidence>
<dbReference type="PANTHER" id="PTHR30290:SF32">
    <property type="entry name" value="GLUTATHIONE-BINDING PROTEIN GSIB"/>
    <property type="match status" value="1"/>
</dbReference>
<evidence type="ECO:0000256" key="1">
    <source>
        <dbReference type="ARBA" id="ARBA00003489"/>
    </source>
</evidence>
<evidence type="ECO:0000256" key="4">
    <source>
        <dbReference type="ARBA" id="ARBA00017393"/>
    </source>
</evidence>
<dbReference type="PANTHER" id="PTHR30290">
    <property type="entry name" value="PERIPLASMIC BINDING COMPONENT OF ABC TRANSPORTER"/>
    <property type="match status" value="1"/>
</dbReference>
<dbReference type="InterPro" id="IPR039424">
    <property type="entry name" value="SBP_5"/>
</dbReference>
<feature type="domain" description="Solute-binding protein family 5" evidence="9">
    <location>
        <begin position="75"/>
        <end position="434"/>
    </location>
</feature>
<dbReference type="Proteomes" id="UP000715095">
    <property type="component" value="Unassembled WGS sequence"/>
</dbReference>
<evidence type="ECO:0000313" key="11">
    <source>
        <dbReference type="Proteomes" id="UP000715095"/>
    </source>
</evidence>
<dbReference type="Pfam" id="PF00496">
    <property type="entry name" value="SBP_bac_5"/>
    <property type="match status" value="1"/>
</dbReference>
<dbReference type="RefSeq" id="WP_205101786.1">
    <property type="nucleotide sequence ID" value="NZ_JACJJC010000002.1"/>
</dbReference>
<evidence type="ECO:0000256" key="6">
    <source>
        <dbReference type="ARBA" id="ARBA00022729"/>
    </source>
</evidence>
<protein>
    <recommendedName>
        <fullName evidence="4">Glutathione-binding protein GsiB</fullName>
    </recommendedName>
</protein>
<evidence type="ECO:0000256" key="3">
    <source>
        <dbReference type="ARBA" id="ARBA00005695"/>
    </source>
</evidence>
<evidence type="ECO:0000259" key="9">
    <source>
        <dbReference type="Pfam" id="PF00496"/>
    </source>
</evidence>
<proteinExistence type="inferred from homology"/>
<gene>
    <name evidence="10" type="ORF">H6A60_02195</name>
</gene>
<dbReference type="SUPFAM" id="SSF53850">
    <property type="entry name" value="Periplasmic binding protein-like II"/>
    <property type="match status" value="1"/>
</dbReference>
<dbReference type="PIRSF" id="PIRSF002741">
    <property type="entry name" value="MppA"/>
    <property type="match status" value="1"/>
</dbReference>
<organism evidence="10 11">
    <name type="scientific">Sutterella massiliensis</name>
    <dbReference type="NCBI Taxonomy" id="1816689"/>
    <lineage>
        <taxon>Bacteria</taxon>
        <taxon>Pseudomonadati</taxon>
        <taxon>Pseudomonadota</taxon>
        <taxon>Betaproteobacteria</taxon>
        <taxon>Burkholderiales</taxon>
        <taxon>Sutterellaceae</taxon>
        <taxon>Sutterella</taxon>
    </lineage>
</organism>
<dbReference type="InterPro" id="IPR030678">
    <property type="entry name" value="Peptide/Ni-bd"/>
</dbReference>
<keyword evidence="7" id="KW-0574">Periplasm</keyword>
<sequence length="520" mass="58181">MTSVLHPIKHLSAAALAVFSAFALSGSPEAAARGITVALANSFTTLDPYDATDVVSRQVSKSFYEGLFAFDKDMKPQPQLAESYEASPDGLVYTIKLKQGVPFHDGSEFDAEAVKVNFERVLDKKNGLTRYTYFNFVDKVEVVNKYTVRFTLKTPMSAFIARLANGTGQMICPSAIAKEGNDGLAFRPCGTGPYLLKSFNPSTKLEVVKNPNYRIKGLPKLDSITWLPVPENQTRVNMLLTGEADYVHSLPPELYKRLTDRNDIKLFNFPSIYQRWLTINMLHKPFDDIRVRQAIAYAINKKAYAKVVFDGFARPAASVLPPEIPGAVSFDEWPYDPKKARELLKEAGYPNGFETQLWGAFNNSTVNKGLQFLQQQLRQVGIKTTPRALEAGIMVDEVDSQTDPQKAPVRLWFVTWSNSTGEPDWGLRPFFDSRAVPPALNNTSYYVNPKVDALFDQGLGEVDAEKRAAIYSDIQKILWKDVPAVPLGFDNILAGVSKHLENFRPTLDSGFDFYNAEWKE</sequence>
<keyword evidence="6 8" id="KW-0732">Signal</keyword>
<accession>A0ABS2DPR4</accession>
<keyword evidence="5" id="KW-0813">Transport</keyword>
<dbReference type="EMBL" id="JACJJC010000002">
    <property type="protein sequence ID" value="MBM6703318.1"/>
    <property type="molecule type" value="Genomic_DNA"/>
</dbReference>
<name>A0ABS2DPR4_9BURK</name>
<keyword evidence="11" id="KW-1185">Reference proteome</keyword>
<evidence type="ECO:0000256" key="5">
    <source>
        <dbReference type="ARBA" id="ARBA00022448"/>
    </source>
</evidence>
<evidence type="ECO:0000256" key="7">
    <source>
        <dbReference type="ARBA" id="ARBA00022764"/>
    </source>
</evidence>
<evidence type="ECO:0000256" key="2">
    <source>
        <dbReference type="ARBA" id="ARBA00004418"/>
    </source>
</evidence>
<dbReference type="Gene3D" id="3.40.190.10">
    <property type="entry name" value="Periplasmic binding protein-like II"/>
    <property type="match status" value="1"/>
</dbReference>
<comment type="similarity">
    <text evidence="3">Belongs to the bacterial solute-binding protein 5 family.</text>
</comment>
<comment type="function">
    <text evidence="1">Part of the ABC transporter complex GsiABCD involved in glutathione import. Binds glutathione.</text>
</comment>